<reference evidence="11 12" key="1">
    <citation type="journal article" date="2019" name="Int. J. Syst. Evol. Microbiol.">
        <title>The Global Catalogue of Microorganisms (GCM) 10K type strain sequencing project: providing services to taxonomists for standard genome sequencing and annotation.</title>
        <authorList>
            <consortium name="The Broad Institute Genomics Platform"/>
            <consortium name="The Broad Institute Genome Sequencing Center for Infectious Disease"/>
            <person name="Wu L."/>
            <person name="Ma J."/>
        </authorList>
    </citation>
    <scope>NUCLEOTIDE SEQUENCE [LARGE SCALE GENOMIC DNA]</scope>
    <source>
        <strain evidence="11 12">JCM 14545</strain>
    </source>
</reference>
<accession>A0ABN2Q4K5</accession>
<evidence type="ECO:0000256" key="4">
    <source>
        <dbReference type="ARBA" id="ARBA00022692"/>
    </source>
</evidence>
<organism evidence="11 12">
    <name type="scientific">Amycolatopsis minnesotensis</name>
    <dbReference type="NCBI Taxonomy" id="337894"/>
    <lineage>
        <taxon>Bacteria</taxon>
        <taxon>Bacillati</taxon>
        <taxon>Actinomycetota</taxon>
        <taxon>Actinomycetes</taxon>
        <taxon>Pseudonocardiales</taxon>
        <taxon>Pseudonocardiaceae</taxon>
        <taxon>Amycolatopsis</taxon>
    </lineage>
</organism>
<evidence type="ECO:0000313" key="11">
    <source>
        <dbReference type="EMBL" id="GAA1943891.1"/>
    </source>
</evidence>
<evidence type="ECO:0000256" key="9">
    <source>
        <dbReference type="SAM" id="MobiDB-lite"/>
    </source>
</evidence>
<dbReference type="InterPro" id="IPR050487">
    <property type="entry name" value="FtsQ_DivIB"/>
</dbReference>
<dbReference type="HAMAP" id="MF_00911">
    <property type="entry name" value="FtsQ_subfam"/>
    <property type="match status" value="1"/>
</dbReference>
<dbReference type="Gene3D" id="3.10.20.310">
    <property type="entry name" value="membrane protein fhac"/>
    <property type="match status" value="1"/>
</dbReference>
<evidence type="ECO:0000256" key="7">
    <source>
        <dbReference type="ARBA" id="ARBA00023306"/>
    </source>
</evidence>
<proteinExistence type="inferred from homology"/>
<feature type="domain" description="POTRA" evidence="10">
    <location>
        <begin position="81"/>
        <end position="150"/>
    </location>
</feature>
<feature type="region of interest" description="Disordered" evidence="9">
    <location>
        <begin position="1"/>
        <end position="51"/>
    </location>
</feature>
<dbReference type="PROSITE" id="PS51779">
    <property type="entry name" value="POTRA"/>
    <property type="match status" value="1"/>
</dbReference>
<evidence type="ECO:0000313" key="12">
    <source>
        <dbReference type="Proteomes" id="UP001501116"/>
    </source>
</evidence>
<evidence type="ECO:0000256" key="8">
    <source>
        <dbReference type="HAMAP-Rule" id="MF_00911"/>
    </source>
</evidence>
<dbReference type="InterPro" id="IPR013685">
    <property type="entry name" value="POTRA_FtsQ_type"/>
</dbReference>
<dbReference type="PANTHER" id="PTHR37820">
    <property type="entry name" value="CELL DIVISION PROTEIN DIVIB"/>
    <property type="match status" value="1"/>
</dbReference>
<keyword evidence="3 8" id="KW-0132">Cell division</keyword>
<comment type="function">
    <text evidence="8">Essential cell division protein.</text>
</comment>
<comment type="subcellular location">
    <subcellularLocation>
        <location evidence="8">Cell membrane</location>
        <topology evidence="8">Single-pass type II membrane protein</topology>
    </subcellularLocation>
    <subcellularLocation>
        <location evidence="1">Membrane</location>
    </subcellularLocation>
    <text evidence="8">Localizes to the division septum.</text>
</comment>
<comment type="similarity">
    <text evidence="8">Belongs to the FtsQ/DivIB family. FtsQ subfamily.</text>
</comment>
<evidence type="ECO:0000256" key="6">
    <source>
        <dbReference type="ARBA" id="ARBA00023136"/>
    </source>
</evidence>
<keyword evidence="2 8" id="KW-1003">Cell membrane</keyword>
<dbReference type="EMBL" id="BAAANN010000003">
    <property type="protein sequence ID" value="GAA1943891.1"/>
    <property type="molecule type" value="Genomic_DNA"/>
</dbReference>
<dbReference type="Proteomes" id="UP001501116">
    <property type="component" value="Unassembled WGS sequence"/>
</dbReference>
<dbReference type="InterPro" id="IPR034746">
    <property type="entry name" value="POTRA"/>
</dbReference>
<dbReference type="InterPro" id="IPR026579">
    <property type="entry name" value="FtsQ"/>
</dbReference>
<dbReference type="RefSeq" id="WP_344413750.1">
    <property type="nucleotide sequence ID" value="NZ_BAAANN010000003.1"/>
</dbReference>
<gene>
    <name evidence="8" type="primary">ftsQ</name>
    <name evidence="11" type="ORF">GCM10009754_09270</name>
</gene>
<keyword evidence="6 8" id="KW-0472">Membrane</keyword>
<keyword evidence="7 8" id="KW-0131">Cell cycle</keyword>
<dbReference type="Pfam" id="PF08478">
    <property type="entry name" value="POTRA_1"/>
    <property type="match status" value="1"/>
</dbReference>
<dbReference type="InterPro" id="IPR005548">
    <property type="entry name" value="Cell_div_FtsQ/DivIB_C"/>
</dbReference>
<evidence type="ECO:0000256" key="2">
    <source>
        <dbReference type="ARBA" id="ARBA00022475"/>
    </source>
</evidence>
<keyword evidence="5 8" id="KW-1133">Transmembrane helix</keyword>
<sequence length="273" mass="29130">MTSTRTTTRTAAKQRADRRRAGRARQEREPVQRRGRRSSVARQRTGTRPSRRKALRRRWVALLTVLALAGIGYVVFFTSLLGVKSVEVSGASGSVTADGVRAAAAVPDRIPLIRLDTDGVRERVLAMPGVATAEVSRSWPNTVEVTVTERTPVAYFNSGDALHLVDGGGVVFKVVKDKPAGLPEIKLPRVGPEDPLTRAVTGVLAAVPLQLRTQVVAVGAATPGSVELTLATGKTVRWGDASQGDRKAKVLAALLTRDGKTYDVSAPELPTIS</sequence>
<name>A0ABN2Q4K5_9PSEU</name>
<feature type="compositionally biased region" description="Low complexity" evidence="9">
    <location>
        <begin position="1"/>
        <end position="13"/>
    </location>
</feature>
<keyword evidence="4 8" id="KW-0812">Transmembrane</keyword>
<evidence type="ECO:0000256" key="5">
    <source>
        <dbReference type="ARBA" id="ARBA00022989"/>
    </source>
</evidence>
<keyword evidence="12" id="KW-1185">Reference proteome</keyword>
<evidence type="ECO:0000256" key="1">
    <source>
        <dbReference type="ARBA" id="ARBA00004370"/>
    </source>
</evidence>
<evidence type="ECO:0000259" key="10">
    <source>
        <dbReference type="PROSITE" id="PS51779"/>
    </source>
</evidence>
<evidence type="ECO:0000256" key="3">
    <source>
        <dbReference type="ARBA" id="ARBA00022618"/>
    </source>
</evidence>
<dbReference type="PANTHER" id="PTHR37820:SF1">
    <property type="entry name" value="CELL DIVISION PROTEIN FTSQ"/>
    <property type="match status" value="1"/>
</dbReference>
<feature type="transmembrane region" description="Helical" evidence="8">
    <location>
        <begin position="59"/>
        <end position="83"/>
    </location>
</feature>
<comment type="caution">
    <text evidence="11">The sequence shown here is derived from an EMBL/GenBank/DDBJ whole genome shotgun (WGS) entry which is preliminary data.</text>
</comment>
<protein>
    <recommendedName>
        <fullName evidence="8">Cell division protein FtsQ</fullName>
    </recommendedName>
</protein>
<dbReference type="Pfam" id="PF03799">
    <property type="entry name" value="FtsQ_DivIB_C"/>
    <property type="match status" value="1"/>
</dbReference>